<dbReference type="Gene3D" id="3.30.450.40">
    <property type="match status" value="2"/>
</dbReference>
<dbReference type="InterPro" id="IPR036390">
    <property type="entry name" value="WH_DNA-bd_sf"/>
</dbReference>
<dbReference type="RefSeq" id="WP_241792494.1">
    <property type="nucleotide sequence ID" value="NZ_JALBUU010000004.1"/>
</dbReference>
<dbReference type="InterPro" id="IPR050707">
    <property type="entry name" value="HTH_MetabolicPath_Reg"/>
</dbReference>
<evidence type="ECO:0000313" key="5">
    <source>
        <dbReference type="Proteomes" id="UP001201985"/>
    </source>
</evidence>
<keyword evidence="5" id="KW-1185">Reference proteome</keyword>
<dbReference type="InterPro" id="IPR029016">
    <property type="entry name" value="GAF-like_dom_sf"/>
</dbReference>
<dbReference type="PROSITE" id="PS51077">
    <property type="entry name" value="HTH_ICLR"/>
    <property type="match status" value="1"/>
</dbReference>
<comment type="caution">
    <text evidence="4">The sequence shown here is derived from an EMBL/GenBank/DDBJ whole genome shotgun (WGS) entry which is preliminary data.</text>
</comment>
<evidence type="ECO:0000256" key="1">
    <source>
        <dbReference type="ARBA" id="ARBA00023015"/>
    </source>
</evidence>
<feature type="domain" description="HTH iclR-type" evidence="3">
    <location>
        <begin position="12"/>
        <end position="74"/>
    </location>
</feature>
<keyword evidence="1" id="KW-0805">Transcription regulation</keyword>
<keyword evidence="2" id="KW-0804">Transcription</keyword>
<dbReference type="Proteomes" id="UP001201985">
    <property type="component" value="Unassembled WGS sequence"/>
</dbReference>
<evidence type="ECO:0000256" key="2">
    <source>
        <dbReference type="ARBA" id="ARBA00023163"/>
    </source>
</evidence>
<dbReference type="SMART" id="SM00346">
    <property type="entry name" value="HTH_ICLR"/>
    <property type="match status" value="1"/>
</dbReference>
<reference evidence="4 5" key="1">
    <citation type="submission" date="2022-03" db="EMBL/GenBank/DDBJ databases">
        <title>Complete genome analysis of Roseomonas KG 17.1 : a prolific producer of plant growth promoters.</title>
        <authorList>
            <person name="Saadouli I."/>
            <person name="Najjari A."/>
            <person name="Mosbah A."/>
            <person name="Ouzari H.I."/>
        </authorList>
    </citation>
    <scope>NUCLEOTIDE SEQUENCE [LARGE SCALE GENOMIC DNA]</scope>
    <source>
        <strain evidence="4 5">KG17-1</strain>
    </source>
</reference>
<dbReference type="EMBL" id="JALBUU010000004">
    <property type="protein sequence ID" value="MCI0752649.1"/>
    <property type="molecule type" value="Genomic_DNA"/>
</dbReference>
<evidence type="ECO:0000313" key="4">
    <source>
        <dbReference type="EMBL" id="MCI0752649.1"/>
    </source>
</evidence>
<dbReference type="InterPro" id="IPR005471">
    <property type="entry name" value="Tscrpt_reg_IclR_N"/>
</dbReference>
<dbReference type="SUPFAM" id="SSF46785">
    <property type="entry name" value="Winged helix' DNA-binding domain"/>
    <property type="match status" value="1"/>
</dbReference>
<dbReference type="PANTHER" id="PTHR30136:SF39">
    <property type="entry name" value="TRANSCRIPTIONAL REGULATORY PROTEIN"/>
    <property type="match status" value="1"/>
</dbReference>
<dbReference type="InterPro" id="IPR036388">
    <property type="entry name" value="WH-like_DNA-bd_sf"/>
</dbReference>
<evidence type="ECO:0000259" key="3">
    <source>
        <dbReference type="PROSITE" id="PS51077"/>
    </source>
</evidence>
<dbReference type="PANTHER" id="PTHR30136">
    <property type="entry name" value="HELIX-TURN-HELIX TRANSCRIPTIONAL REGULATOR, ICLR FAMILY"/>
    <property type="match status" value="1"/>
</dbReference>
<dbReference type="Gene3D" id="1.10.10.10">
    <property type="entry name" value="Winged helix-like DNA-binding domain superfamily/Winged helix DNA-binding domain"/>
    <property type="match status" value="1"/>
</dbReference>
<dbReference type="SUPFAM" id="SSF55781">
    <property type="entry name" value="GAF domain-like"/>
    <property type="match status" value="1"/>
</dbReference>
<protein>
    <submittedName>
        <fullName evidence="4">Helix-turn-helix domain-containing protein</fullName>
    </submittedName>
</protein>
<gene>
    <name evidence="4" type="ORF">MON41_02575</name>
</gene>
<sequence>MAVKPQAPEEGVGAVDRALSVLFAFEAGEEALPLAELARRTGLYKSTLLRLIASLERARMLLRDGEAARWRLGPALVVLGLRAEPAPLRVVVPPALRRLADETGENASFYVRQGEARLCLLREEGRHAVRDRLVPGSLLPLDRGAAGHVLREAPEGVVVSLGERDPEMAAVAAAVRGAGGALLGALCLSGTVTRLQDPARRAPMEAALLREAAALRRTLGG</sequence>
<dbReference type="Pfam" id="PF09339">
    <property type="entry name" value="HTH_IclR"/>
    <property type="match status" value="1"/>
</dbReference>
<proteinExistence type="predicted"/>
<name>A0ABS9W267_9PROT</name>
<organism evidence="4 5">
    <name type="scientific">Teichococcus vastitatis</name>
    <dbReference type="NCBI Taxonomy" id="2307076"/>
    <lineage>
        <taxon>Bacteria</taxon>
        <taxon>Pseudomonadati</taxon>
        <taxon>Pseudomonadota</taxon>
        <taxon>Alphaproteobacteria</taxon>
        <taxon>Acetobacterales</taxon>
        <taxon>Roseomonadaceae</taxon>
        <taxon>Roseomonas</taxon>
    </lineage>
</organism>
<accession>A0ABS9W267</accession>